<name>A0A4Q7YMA3_9GAMM</name>
<keyword evidence="2" id="KW-1185">Reference proteome</keyword>
<protein>
    <submittedName>
        <fullName evidence="1">Uncharacterized protein</fullName>
    </submittedName>
</protein>
<proteinExistence type="predicted"/>
<reference evidence="1 2" key="1">
    <citation type="submission" date="2019-02" db="EMBL/GenBank/DDBJ databases">
        <title>Genomic Encyclopedia of Type Strains, Phase IV (KMG-IV): sequencing the most valuable type-strain genomes for metagenomic binning, comparative biology and taxonomic classification.</title>
        <authorList>
            <person name="Goeker M."/>
        </authorList>
    </citation>
    <scope>NUCLEOTIDE SEQUENCE [LARGE SCALE GENOMIC DNA]</scope>
    <source>
        <strain evidence="1 2">DSM 105135</strain>
    </source>
</reference>
<dbReference type="EMBL" id="SHKX01000013">
    <property type="protein sequence ID" value="RZU38490.1"/>
    <property type="molecule type" value="Genomic_DNA"/>
</dbReference>
<accession>A0A4Q7YMA3</accession>
<dbReference type="AlphaFoldDB" id="A0A4Q7YMA3"/>
<organism evidence="1 2">
    <name type="scientific">Fluviicoccus keumensis</name>
    <dbReference type="NCBI Taxonomy" id="1435465"/>
    <lineage>
        <taxon>Bacteria</taxon>
        <taxon>Pseudomonadati</taxon>
        <taxon>Pseudomonadota</taxon>
        <taxon>Gammaproteobacteria</taxon>
        <taxon>Moraxellales</taxon>
        <taxon>Moraxellaceae</taxon>
        <taxon>Fluviicoccus</taxon>
    </lineage>
</organism>
<dbReference type="Proteomes" id="UP000292423">
    <property type="component" value="Unassembled WGS sequence"/>
</dbReference>
<gene>
    <name evidence="1" type="ORF">EV700_2424</name>
</gene>
<comment type="caution">
    <text evidence="1">The sequence shown here is derived from an EMBL/GenBank/DDBJ whole genome shotgun (WGS) entry which is preliminary data.</text>
</comment>
<evidence type="ECO:0000313" key="2">
    <source>
        <dbReference type="Proteomes" id="UP000292423"/>
    </source>
</evidence>
<evidence type="ECO:0000313" key="1">
    <source>
        <dbReference type="EMBL" id="RZU38490.1"/>
    </source>
</evidence>
<sequence length="75" mass="8540">MEARISALKVSGCYEEQMAEITIREVLIWEFGESVLENPDFSRVVKQVTEVLMQQPPIAKALTRLINEMGLSRTD</sequence>